<feature type="region of interest" description="Disordered" evidence="1">
    <location>
        <begin position="59"/>
        <end position="84"/>
    </location>
</feature>
<dbReference type="Proteomes" id="UP000076744">
    <property type="component" value="Unassembled WGS sequence"/>
</dbReference>
<dbReference type="GeneID" id="30023705"/>
<proteinExistence type="predicted"/>
<comment type="caution">
    <text evidence="2">The sequence shown here is derived from an EMBL/GenBank/DDBJ whole genome shotgun (WGS) entry which is preliminary data.</text>
</comment>
<dbReference type="AlphaFoldDB" id="A0A167PPR4"/>
<dbReference type="EMBL" id="AZHB01000021">
    <property type="protein sequence ID" value="OAA56897.1"/>
    <property type="molecule type" value="Genomic_DNA"/>
</dbReference>
<name>A0A167PPR4_CORFA</name>
<evidence type="ECO:0000256" key="1">
    <source>
        <dbReference type="SAM" id="MobiDB-lite"/>
    </source>
</evidence>
<keyword evidence="3" id="KW-1185">Reference proteome</keyword>
<sequence>MSQTTFHGLLDQMKKEVLVDEVPATLMWLLTGLGQEALLCRNAAYLPFVAWAQTLVPSGPPESGQAPYGACTTGEGRSLSQSKKRKIGDDFVDLQESVEQTTSHAPNLQMMVPAWETSNEGERPPQSKKRKTSDGYVDAQDIAQQTAFHSPNPQIMANGLWLSNEDKVALSVWGLPNEDEGPSQSTKHKTNDSYGYMQESVQQTAFDDPIQQLLFPGPGHVVTCPGFSTHTLQSTCMKYPIICVYLEPSFGRRGGQEN</sequence>
<gene>
    <name evidence="2" type="ORF">ISF_07413</name>
</gene>
<evidence type="ECO:0000313" key="3">
    <source>
        <dbReference type="Proteomes" id="UP000076744"/>
    </source>
</evidence>
<reference evidence="2 3" key="1">
    <citation type="journal article" date="2016" name="Genome Biol. Evol.">
        <title>Divergent and convergent evolution of fungal pathogenicity.</title>
        <authorList>
            <person name="Shang Y."/>
            <person name="Xiao G."/>
            <person name="Zheng P."/>
            <person name="Cen K."/>
            <person name="Zhan S."/>
            <person name="Wang C."/>
        </authorList>
    </citation>
    <scope>NUCLEOTIDE SEQUENCE [LARGE SCALE GENOMIC DNA]</scope>
    <source>
        <strain evidence="2 3">ARSEF 2679</strain>
    </source>
</reference>
<protein>
    <submittedName>
        <fullName evidence="2">Uncharacterized protein</fullName>
    </submittedName>
</protein>
<organism evidence="2 3">
    <name type="scientific">Cordyceps fumosorosea (strain ARSEF 2679)</name>
    <name type="common">Isaria fumosorosea</name>
    <dbReference type="NCBI Taxonomy" id="1081104"/>
    <lineage>
        <taxon>Eukaryota</taxon>
        <taxon>Fungi</taxon>
        <taxon>Dikarya</taxon>
        <taxon>Ascomycota</taxon>
        <taxon>Pezizomycotina</taxon>
        <taxon>Sordariomycetes</taxon>
        <taxon>Hypocreomycetidae</taxon>
        <taxon>Hypocreales</taxon>
        <taxon>Cordycipitaceae</taxon>
        <taxon>Cordyceps</taxon>
    </lineage>
</organism>
<evidence type="ECO:0000313" key="2">
    <source>
        <dbReference type="EMBL" id="OAA56897.1"/>
    </source>
</evidence>
<accession>A0A167PPR4</accession>
<dbReference type="RefSeq" id="XP_018701928.1">
    <property type="nucleotide sequence ID" value="XM_018851016.1"/>
</dbReference>